<gene>
    <name evidence="1" type="ORF">FQY83_02930</name>
</gene>
<proteinExistence type="predicted"/>
<dbReference type="EMBL" id="VOHK01000001">
    <property type="protein sequence ID" value="TWT23599.1"/>
    <property type="molecule type" value="Genomic_DNA"/>
</dbReference>
<dbReference type="Proteomes" id="UP000319980">
    <property type="component" value="Unassembled WGS sequence"/>
</dbReference>
<organism evidence="1 2">
    <name type="scientific">Luteimonas marina</name>
    <dbReference type="NCBI Taxonomy" id="488485"/>
    <lineage>
        <taxon>Bacteria</taxon>
        <taxon>Pseudomonadati</taxon>
        <taxon>Pseudomonadota</taxon>
        <taxon>Gammaproteobacteria</taxon>
        <taxon>Lysobacterales</taxon>
        <taxon>Lysobacteraceae</taxon>
        <taxon>Luteimonas</taxon>
    </lineage>
</organism>
<reference evidence="1 2" key="1">
    <citation type="journal article" date="2008" name="Int. J. Syst. Evol. Microbiol.">
        <title>Luteimonas marina sp. nov., isolated from seawater.</title>
        <authorList>
            <person name="Baik K.S."/>
            <person name="Park S.C."/>
            <person name="Kim M.S."/>
            <person name="Kim E.M."/>
            <person name="Park C."/>
            <person name="Chun J."/>
            <person name="Seong C.N."/>
        </authorList>
    </citation>
    <scope>NUCLEOTIDE SEQUENCE [LARGE SCALE GENOMIC DNA]</scope>
    <source>
        <strain evidence="1 2">FR1330</strain>
    </source>
</reference>
<accession>A0A5C5UCG7</accession>
<name>A0A5C5UCG7_9GAMM</name>
<keyword evidence="2" id="KW-1185">Reference proteome</keyword>
<protein>
    <submittedName>
        <fullName evidence="1">Uncharacterized protein</fullName>
    </submittedName>
</protein>
<sequence length="131" mass="14163">MAGEQKKLKPAASREVAGDGVSITEGARILSALKWALHEHRMGRPLPKRLVTALLAFDKGLPARTRRDLLLATLVLRYHEQGFPKANTSQGPSAFEKAAEDVGVSASTAQRAYESCEWIPLNGDDPLDAAD</sequence>
<evidence type="ECO:0000313" key="2">
    <source>
        <dbReference type="Proteomes" id="UP000319980"/>
    </source>
</evidence>
<comment type="caution">
    <text evidence="1">The sequence shown here is derived from an EMBL/GenBank/DDBJ whole genome shotgun (WGS) entry which is preliminary data.</text>
</comment>
<dbReference type="AlphaFoldDB" id="A0A5C5UCG7"/>
<dbReference type="RefSeq" id="WP_146384872.1">
    <property type="nucleotide sequence ID" value="NZ_VOHK01000001.1"/>
</dbReference>
<evidence type="ECO:0000313" key="1">
    <source>
        <dbReference type="EMBL" id="TWT23599.1"/>
    </source>
</evidence>